<gene>
    <name evidence="3" type="ORF">ACFONL_15240</name>
</gene>
<feature type="domain" description="HTH marR-type" evidence="2">
    <location>
        <begin position="84"/>
        <end position="217"/>
    </location>
</feature>
<evidence type="ECO:0000313" key="3">
    <source>
        <dbReference type="EMBL" id="MFC3638700.1"/>
    </source>
</evidence>
<dbReference type="InterPro" id="IPR000835">
    <property type="entry name" value="HTH_MarR-typ"/>
</dbReference>
<dbReference type="CDD" id="cd00090">
    <property type="entry name" value="HTH_ARSR"/>
    <property type="match status" value="1"/>
</dbReference>
<dbReference type="PANTHER" id="PTHR33164">
    <property type="entry name" value="TRANSCRIPTIONAL REGULATOR, MARR FAMILY"/>
    <property type="match status" value="1"/>
</dbReference>
<feature type="compositionally biased region" description="Low complexity" evidence="1">
    <location>
        <begin position="1"/>
        <end position="16"/>
    </location>
</feature>
<dbReference type="Pfam" id="PF12802">
    <property type="entry name" value="MarR_2"/>
    <property type="match status" value="1"/>
</dbReference>
<dbReference type="EMBL" id="JBHRYC010000077">
    <property type="protein sequence ID" value="MFC3638700.1"/>
    <property type="molecule type" value="Genomic_DNA"/>
</dbReference>
<dbReference type="InterPro" id="IPR036388">
    <property type="entry name" value="WH-like_DNA-bd_sf"/>
</dbReference>
<dbReference type="InterPro" id="IPR011991">
    <property type="entry name" value="ArsR-like_HTH"/>
</dbReference>
<dbReference type="PANTHER" id="PTHR33164:SF43">
    <property type="entry name" value="HTH-TYPE TRANSCRIPTIONAL REPRESSOR YETL"/>
    <property type="match status" value="1"/>
</dbReference>
<dbReference type="Gene3D" id="1.10.10.10">
    <property type="entry name" value="Winged helix-like DNA-binding domain superfamily/Winged helix DNA-binding domain"/>
    <property type="match status" value="1"/>
</dbReference>
<name>A0ABV7UJ01_9HYPH</name>
<dbReference type="RefSeq" id="WP_244643016.1">
    <property type="nucleotide sequence ID" value="NZ_BNCG01000006.1"/>
</dbReference>
<dbReference type="SUPFAM" id="SSF46785">
    <property type="entry name" value="Winged helix' DNA-binding domain"/>
    <property type="match status" value="1"/>
</dbReference>
<dbReference type="InterPro" id="IPR039422">
    <property type="entry name" value="MarR/SlyA-like"/>
</dbReference>
<evidence type="ECO:0000256" key="1">
    <source>
        <dbReference type="SAM" id="MobiDB-lite"/>
    </source>
</evidence>
<dbReference type="InterPro" id="IPR036390">
    <property type="entry name" value="WH_DNA-bd_sf"/>
</dbReference>
<dbReference type="Proteomes" id="UP001595704">
    <property type="component" value="Unassembled WGS sequence"/>
</dbReference>
<dbReference type="PROSITE" id="PS50995">
    <property type="entry name" value="HTH_MARR_2"/>
    <property type="match status" value="1"/>
</dbReference>
<reference evidence="4" key="1">
    <citation type="journal article" date="2019" name="Int. J. Syst. Evol. Microbiol.">
        <title>The Global Catalogue of Microorganisms (GCM) 10K type strain sequencing project: providing services to taxonomists for standard genome sequencing and annotation.</title>
        <authorList>
            <consortium name="The Broad Institute Genomics Platform"/>
            <consortium name="The Broad Institute Genome Sequencing Center for Infectious Disease"/>
            <person name="Wu L."/>
            <person name="Ma J."/>
        </authorList>
    </citation>
    <scope>NUCLEOTIDE SEQUENCE [LARGE SCALE GENOMIC DNA]</scope>
    <source>
        <strain evidence="4">KCTC 42282</strain>
    </source>
</reference>
<evidence type="ECO:0000259" key="2">
    <source>
        <dbReference type="PROSITE" id="PS50995"/>
    </source>
</evidence>
<feature type="region of interest" description="Disordered" evidence="1">
    <location>
        <begin position="1"/>
        <end position="83"/>
    </location>
</feature>
<feature type="region of interest" description="Disordered" evidence="1">
    <location>
        <begin position="219"/>
        <end position="241"/>
    </location>
</feature>
<evidence type="ECO:0000313" key="4">
    <source>
        <dbReference type="Proteomes" id="UP001595704"/>
    </source>
</evidence>
<protein>
    <submittedName>
        <fullName evidence="3">MarR family winged helix-turn-helix transcriptional regulator</fullName>
    </submittedName>
</protein>
<proteinExistence type="predicted"/>
<keyword evidence="4" id="KW-1185">Reference proteome</keyword>
<dbReference type="SMART" id="SM00347">
    <property type="entry name" value="HTH_MARR"/>
    <property type="match status" value="1"/>
</dbReference>
<sequence length="241" mass="25755">MSKTAKTAAGAPASGASRKKSGKPRTLQAKATQPGRLPDGESRPATRPIGKPLAKAALQVESRQSSTVVEPEREDAPATGQAMHKSVGWALTVLARVHRVELGERLAALGLFPGQEQLLQALHDHQTMTMGALAELMRVRPPTASKAVARLTAQGLVERADGATGDGRLVRVRLTDEGYRRAATLASIWSDAEQRLLAGFDPRERKKFRKFLRRAADNFLHGPEGDAPANGQGAPPDSRAV</sequence>
<accession>A0ABV7UJ01</accession>
<organism evidence="3 4">
    <name type="scientific">Camelimonas fluminis</name>
    <dbReference type="NCBI Taxonomy" id="1576911"/>
    <lineage>
        <taxon>Bacteria</taxon>
        <taxon>Pseudomonadati</taxon>
        <taxon>Pseudomonadota</taxon>
        <taxon>Alphaproteobacteria</taxon>
        <taxon>Hyphomicrobiales</taxon>
        <taxon>Chelatococcaceae</taxon>
        <taxon>Camelimonas</taxon>
    </lineage>
</organism>
<comment type="caution">
    <text evidence="3">The sequence shown here is derived from an EMBL/GenBank/DDBJ whole genome shotgun (WGS) entry which is preliminary data.</text>
</comment>